<proteinExistence type="predicted"/>
<sequence length="104" mass="11799">MVVNWEFEREWVSGKMSGLQDANEDDKMRANMKIEKPEDAINGDLIEGERSRGVVLKKNAAVAGSRKMSERKVFVVVGEERSSSESRGGRWRGLERWRGASPFI</sequence>
<name>A0A5N6MLQ0_9ASTR</name>
<organism evidence="1 2">
    <name type="scientific">Mikania micrantha</name>
    <name type="common">bitter vine</name>
    <dbReference type="NCBI Taxonomy" id="192012"/>
    <lineage>
        <taxon>Eukaryota</taxon>
        <taxon>Viridiplantae</taxon>
        <taxon>Streptophyta</taxon>
        <taxon>Embryophyta</taxon>
        <taxon>Tracheophyta</taxon>
        <taxon>Spermatophyta</taxon>
        <taxon>Magnoliopsida</taxon>
        <taxon>eudicotyledons</taxon>
        <taxon>Gunneridae</taxon>
        <taxon>Pentapetalae</taxon>
        <taxon>asterids</taxon>
        <taxon>campanulids</taxon>
        <taxon>Asterales</taxon>
        <taxon>Asteraceae</taxon>
        <taxon>Asteroideae</taxon>
        <taxon>Heliantheae alliance</taxon>
        <taxon>Eupatorieae</taxon>
        <taxon>Mikania</taxon>
    </lineage>
</organism>
<evidence type="ECO:0000313" key="1">
    <source>
        <dbReference type="EMBL" id="KAD3641180.1"/>
    </source>
</evidence>
<dbReference type="AlphaFoldDB" id="A0A5N6MLQ0"/>
<dbReference type="EMBL" id="SZYD01000015">
    <property type="protein sequence ID" value="KAD3641180.1"/>
    <property type="molecule type" value="Genomic_DNA"/>
</dbReference>
<evidence type="ECO:0000313" key="2">
    <source>
        <dbReference type="Proteomes" id="UP000326396"/>
    </source>
</evidence>
<accession>A0A5N6MLQ0</accession>
<protein>
    <submittedName>
        <fullName evidence="1">Uncharacterized protein</fullName>
    </submittedName>
</protein>
<comment type="caution">
    <text evidence="1">The sequence shown here is derived from an EMBL/GenBank/DDBJ whole genome shotgun (WGS) entry which is preliminary data.</text>
</comment>
<reference evidence="1 2" key="1">
    <citation type="submission" date="2019-05" db="EMBL/GenBank/DDBJ databases">
        <title>Mikania micrantha, genome provides insights into the molecular mechanism of rapid growth.</title>
        <authorList>
            <person name="Liu B."/>
        </authorList>
    </citation>
    <scope>NUCLEOTIDE SEQUENCE [LARGE SCALE GENOMIC DNA]</scope>
    <source>
        <strain evidence="1">NLD-2019</strain>
        <tissue evidence="1">Leaf</tissue>
    </source>
</reference>
<gene>
    <name evidence="1" type="ORF">E3N88_30404</name>
</gene>
<keyword evidence="2" id="KW-1185">Reference proteome</keyword>
<dbReference type="Proteomes" id="UP000326396">
    <property type="component" value="Linkage Group LG5"/>
</dbReference>